<dbReference type="RefSeq" id="WP_147097489.1">
    <property type="nucleotide sequence ID" value="NZ_VOOS01000001.1"/>
</dbReference>
<evidence type="ECO:0000313" key="3">
    <source>
        <dbReference type="EMBL" id="TXB66654.1"/>
    </source>
</evidence>
<keyword evidence="4" id="KW-1185">Reference proteome</keyword>
<dbReference type="Gene3D" id="3.40.50.410">
    <property type="entry name" value="von Willebrand factor, type A domain"/>
    <property type="match status" value="2"/>
</dbReference>
<evidence type="ECO:0000259" key="2">
    <source>
        <dbReference type="PROSITE" id="PS50234"/>
    </source>
</evidence>
<feature type="chain" id="PRO_5023044444" evidence="1">
    <location>
        <begin position="26"/>
        <end position="459"/>
    </location>
</feature>
<dbReference type="Proteomes" id="UP000321721">
    <property type="component" value="Unassembled WGS sequence"/>
</dbReference>
<dbReference type="AlphaFoldDB" id="A0A5C6RX35"/>
<name>A0A5C6RX35_9FLAO</name>
<sequence>MKEIKKHIKHTLLALSLLIAFHSFAQTKQKTRILFVLDGSQSMLGRWGDEQKMKVATRLLSNLMDSMQSMGNVEVALRVYGHQYSVAAGNRSCEDTKLEVPFSSNSFGKIKSKLLDIRPQGTTPIAYSLEQTKDDFPSCNNCKNIIILITDGIEECDGDPCAVALALQKNGVTLKPFVIGMGLDLETIEAFRCVGSFFEAKDQESFKNVLQIVISQVMNNTTVQVNLIDTNGEPTETNVNMTFYDNHSKSIEYNFIHTFNSYGVPDTVPINPALNYDLTVHTLPEVKKENIKIIAGKHNIIALDAPQGMLKLEMSGLNEYDDLKCLVKKQGDLNVFHVQNFDETTKYIVGNYDLEILTLPRTIIKNVNIAQSHTTKVFIPDPGIATIFLPARGITSIFTEENNQLKWIYNIDQNTTRETIVLQPGKYRVVNRGLNSNKVIYTQEKSFTISSGTSVQIKF</sequence>
<dbReference type="SUPFAM" id="SSF53300">
    <property type="entry name" value="vWA-like"/>
    <property type="match status" value="1"/>
</dbReference>
<protein>
    <submittedName>
        <fullName evidence="3">VWA domain-containing protein</fullName>
    </submittedName>
</protein>
<dbReference type="SMART" id="SM00327">
    <property type="entry name" value="VWA"/>
    <property type="match status" value="1"/>
</dbReference>
<dbReference type="PROSITE" id="PS50234">
    <property type="entry name" value="VWFA"/>
    <property type="match status" value="1"/>
</dbReference>
<dbReference type="InterPro" id="IPR002035">
    <property type="entry name" value="VWF_A"/>
</dbReference>
<comment type="caution">
    <text evidence="3">The sequence shown here is derived from an EMBL/GenBank/DDBJ whole genome shotgun (WGS) entry which is preliminary data.</text>
</comment>
<dbReference type="OrthoDB" id="5348860at2"/>
<accession>A0A5C6RX35</accession>
<evidence type="ECO:0000256" key="1">
    <source>
        <dbReference type="SAM" id="SignalP"/>
    </source>
</evidence>
<gene>
    <name evidence="3" type="ORF">FRY74_00285</name>
</gene>
<feature type="domain" description="VWFA" evidence="2">
    <location>
        <begin position="32"/>
        <end position="213"/>
    </location>
</feature>
<feature type="signal peptide" evidence="1">
    <location>
        <begin position="1"/>
        <end position="25"/>
    </location>
</feature>
<dbReference type="EMBL" id="VOOS01000001">
    <property type="protein sequence ID" value="TXB66654.1"/>
    <property type="molecule type" value="Genomic_DNA"/>
</dbReference>
<organism evidence="3 4">
    <name type="scientific">Vicingus serpentipes</name>
    <dbReference type="NCBI Taxonomy" id="1926625"/>
    <lineage>
        <taxon>Bacteria</taxon>
        <taxon>Pseudomonadati</taxon>
        <taxon>Bacteroidota</taxon>
        <taxon>Flavobacteriia</taxon>
        <taxon>Flavobacteriales</taxon>
        <taxon>Vicingaceae</taxon>
        <taxon>Vicingus</taxon>
    </lineage>
</organism>
<proteinExistence type="predicted"/>
<keyword evidence="1" id="KW-0732">Signal</keyword>
<dbReference type="Pfam" id="PF00092">
    <property type="entry name" value="VWA"/>
    <property type="match status" value="1"/>
</dbReference>
<reference evidence="3 4" key="1">
    <citation type="submission" date="2019-08" db="EMBL/GenBank/DDBJ databases">
        <title>Genome of Vicingus serpentipes NCIMB 15042.</title>
        <authorList>
            <person name="Bowman J.P."/>
        </authorList>
    </citation>
    <scope>NUCLEOTIDE SEQUENCE [LARGE SCALE GENOMIC DNA]</scope>
    <source>
        <strain evidence="3 4">NCIMB 15042</strain>
    </source>
</reference>
<evidence type="ECO:0000313" key="4">
    <source>
        <dbReference type="Proteomes" id="UP000321721"/>
    </source>
</evidence>
<dbReference type="InterPro" id="IPR036465">
    <property type="entry name" value="vWFA_dom_sf"/>
</dbReference>